<proteinExistence type="predicted"/>
<evidence type="ECO:0000313" key="2">
    <source>
        <dbReference type="EMBL" id="KAB2674876.1"/>
    </source>
</evidence>
<evidence type="ECO:0000313" key="3">
    <source>
        <dbReference type="Proteomes" id="UP000481643"/>
    </source>
</evidence>
<sequence length="176" mass="18848">MNKDMENTFNRMAELGGSDERLGNNTATVINAPLLPKDTCPAPAATDTGLVTVGEVSTVRESIAAFAGHMLSRQLKPGDLLCFRSQAEEMLAAKDAQLSEVENSLFDAKDIARNASSNCIYWRGQTEALEAKLAAAEKALARMVSEYDEVDLSHDEPPSMTSAVMEARAVLGGKPS</sequence>
<reference evidence="2 3" key="1">
    <citation type="submission" date="2019-09" db="EMBL/GenBank/DDBJ databases">
        <title>Taxonomic organization of the family Brucellaceae based on a phylogenomic approach.</title>
        <authorList>
            <person name="Leclercq S."/>
            <person name="Cloeckaert A."/>
            <person name="Zygmunt M.S."/>
        </authorList>
    </citation>
    <scope>NUCLEOTIDE SEQUENCE [LARGE SCALE GENOMIC DNA]</scope>
    <source>
        <strain evidence="2 3">WS1830</strain>
    </source>
</reference>
<name>A0A6L3Y857_9HYPH</name>
<organism evidence="2 3">
    <name type="scientific">Brucella tritici</name>
    <dbReference type="NCBI Taxonomy" id="94626"/>
    <lineage>
        <taxon>Bacteria</taxon>
        <taxon>Pseudomonadati</taxon>
        <taxon>Pseudomonadota</taxon>
        <taxon>Alphaproteobacteria</taxon>
        <taxon>Hyphomicrobiales</taxon>
        <taxon>Brucellaceae</taxon>
        <taxon>Brucella/Ochrobactrum group</taxon>
        <taxon>Brucella</taxon>
    </lineage>
</organism>
<evidence type="ECO:0000256" key="1">
    <source>
        <dbReference type="SAM" id="Coils"/>
    </source>
</evidence>
<comment type="caution">
    <text evidence="2">The sequence shown here is derived from an EMBL/GenBank/DDBJ whole genome shotgun (WGS) entry which is preliminary data.</text>
</comment>
<keyword evidence="1" id="KW-0175">Coiled coil</keyword>
<protein>
    <submittedName>
        <fullName evidence="2">Uncharacterized protein</fullName>
    </submittedName>
</protein>
<dbReference type="RefSeq" id="WP_192800952.1">
    <property type="nucleotide sequence ID" value="NZ_WBVX01000061.1"/>
</dbReference>
<feature type="coiled-coil region" evidence="1">
    <location>
        <begin position="84"/>
        <end position="146"/>
    </location>
</feature>
<dbReference type="EMBL" id="WBVX01000061">
    <property type="protein sequence ID" value="KAB2674876.1"/>
    <property type="molecule type" value="Genomic_DNA"/>
</dbReference>
<dbReference type="AlphaFoldDB" id="A0A6L3Y857"/>
<dbReference type="Proteomes" id="UP000481643">
    <property type="component" value="Unassembled WGS sequence"/>
</dbReference>
<accession>A0A6L3Y857</accession>
<gene>
    <name evidence="2" type="ORF">F9L08_28240</name>
</gene>